<keyword evidence="3" id="KW-1185">Reference proteome</keyword>
<accession>A0AAV9PMX4</accession>
<organism evidence="2 3">
    <name type="scientific">Saxophila tyrrhenica</name>
    <dbReference type="NCBI Taxonomy" id="1690608"/>
    <lineage>
        <taxon>Eukaryota</taxon>
        <taxon>Fungi</taxon>
        <taxon>Dikarya</taxon>
        <taxon>Ascomycota</taxon>
        <taxon>Pezizomycotina</taxon>
        <taxon>Dothideomycetes</taxon>
        <taxon>Dothideomycetidae</taxon>
        <taxon>Mycosphaerellales</taxon>
        <taxon>Extremaceae</taxon>
        <taxon>Saxophila</taxon>
    </lineage>
</organism>
<evidence type="ECO:0000313" key="3">
    <source>
        <dbReference type="Proteomes" id="UP001337655"/>
    </source>
</evidence>
<evidence type="ECO:0000256" key="1">
    <source>
        <dbReference type="SAM" id="MobiDB-lite"/>
    </source>
</evidence>
<reference evidence="2 3" key="1">
    <citation type="submission" date="2023-08" db="EMBL/GenBank/DDBJ databases">
        <title>Black Yeasts Isolated from many extreme environments.</title>
        <authorList>
            <person name="Coleine C."/>
            <person name="Stajich J.E."/>
            <person name="Selbmann L."/>
        </authorList>
    </citation>
    <scope>NUCLEOTIDE SEQUENCE [LARGE SCALE GENOMIC DNA]</scope>
    <source>
        <strain evidence="2 3">CCFEE 5935</strain>
    </source>
</reference>
<proteinExistence type="predicted"/>
<dbReference type="EMBL" id="JAVRRT010000001">
    <property type="protein sequence ID" value="KAK5175187.1"/>
    <property type="molecule type" value="Genomic_DNA"/>
</dbReference>
<dbReference type="AlphaFoldDB" id="A0AAV9PMX4"/>
<comment type="caution">
    <text evidence="2">The sequence shown here is derived from an EMBL/GenBank/DDBJ whole genome shotgun (WGS) entry which is preliminary data.</text>
</comment>
<feature type="region of interest" description="Disordered" evidence="1">
    <location>
        <begin position="1"/>
        <end position="26"/>
    </location>
</feature>
<protein>
    <submittedName>
        <fullName evidence="2">Uncharacterized protein</fullName>
    </submittedName>
</protein>
<name>A0AAV9PMX4_9PEZI</name>
<gene>
    <name evidence="2" type="ORF">LTR77_000324</name>
</gene>
<evidence type="ECO:0000313" key="2">
    <source>
        <dbReference type="EMBL" id="KAK5175187.1"/>
    </source>
</evidence>
<dbReference type="RefSeq" id="XP_064663825.1">
    <property type="nucleotide sequence ID" value="XM_064797591.1"/>
</dbReference>
<sequence length="688" mass="78232">MSDYYSSDAWGQALGPSKKKKKKDQARLNTSYWLPRLDEMVLLHPISTRSDGVSKEEKTRVVMVNEQLEKYNRWLPFIQSSKPGRNVRNAGTDLQVAVHDLNALVAGMMIKIDQRIADVQEAAEDFVEAVRQDGGWQTNGDLLDLTYDELDEILTKHPHRHTDPYRQHLCFTVWNSRPVTILLTRPRRDPFGLDWAIAVPEPPPPDRHLDKLLRLVSEVSQCEDGLCEAFHLLILLKTRAVTKYEGESLRPDAVLDHDGERIDQEVLKLVQEADLAAAQNRLPNGRIFFNFAAAARDMFVHLPLGCGICHRPPPPPPPPPPGIIDPFAGLFPDPPCVRPPYLQLLQTVQQWAQGEILSGIMLAFSRKLPRELCFLVFEYAMEAEELPLNPRVWEDDDYIMGMRIAGALRKRYVCPKPKPPRNPCTNVVADATQTIENVAATPRTTVARPSHQKCHLLNLPAELRLRIYEFYFRDIRLPLLPIVVDDETCEAYASLVEEYREVAAEDKSQLAQKMRGNTHGFCLENDPLLATCRLMRREASEVMTKDSSMAIRLAFPCCYWEPNKLIAKDIGELDWIYPRDSLTSIIDVDNRVGDPVQWTRYLEAIEWCAHFKPLIAVLYLFPDDKLQHLGLAGFDGAIDVLKKIKTEASIEMAMTVIREDIKAEAMADRLKAIDSEQKFTDLVKHLGA</sequence>
<dbReference type="GeneID" id="89921675"/>
<dbReference type="Proteomes" id="UP001337655">
    <property type="component" value="Unassembled WGS sequence"/>
</dbReference>